<dbReference type="RefSeq" id="WP_013827042.1">
    <property type="nucleotide sequence ID" value="NZ_BLKV01000002.1"/>
</dbReference>
<sequence>MGPGYGYDPNPDYDMSDEAEFFFKYLTWGLRGVDGGGGYPPQNYPPI</sequence>
<gene>
    <name evidence="1" type="ORF">MSEN_33460</name>
</gene>
<accession>A0A329K7T3</accession>
<protein>
    <submittedName>
        <fullName evidence="1">Uncharacterized protein</fullName>
    </submittedName>
</protein>
<reference evidence="1 2" key="1">
    <citation type="journal article" date="2019" name="Emerg. Microbes Infect.">
        <title>Comprehensive subspecies identification of 175 nontuberculous mycobacteria species based on 7547 genomic profiles.</title>
        <authorList>
            <person name="Matsumoto Y."/>
            <person name="Kinjo T."/>
            <person name="Motooka D."/>
            <person name="Nabeya D."/>
            <person name="Jung N."/>
            <person name="Uechi K."/>
            <person name="Horii T."/>
            <person name="Iida T."/>
            <person name="Fujita J."/>
            <person name="Nakamura S."/>
        </authorList>
    </citation>
    <scope>NUCLEOTIDE SEQUENCE [LARGE SCALE GENOMIC DNA]</scope>
    <source>
        <strain evidence="1 2">JCM 16017</strain>
    </source>
</reference>
<organism evidence="1 2">
    <name type="scientific">Mycolicibacter senuensis</name>
    <dbReference type="NCBI Taxonomy" id="386913"/>
    <lineage>
        <taxon>Bacteria</taxon>
        <taxon>Bacillati</taxon>
        <taxon>Actinomycetota</taxon>
        <taxon>Actinomycetes</taxon>
        <taxon>Mycobacteriales</taxon>
        <taxon>Mycobacteriaceae</taxon>
        <taxon>Mycolicibacter</taxon>
    </lineage>
</organism>
<dbReference type="EMBL" id="BLKV01000002">
    <property type="protein sequence ID" value="GFG71626.1"/>
    <property type="molecule type" value="Genomic_DNA"/>
</dbReference>
<evidence type="ECO:0000313" key="2">
    <source>
        <dbReference type="Proteomes" id="UP000465263"/>
    </source>
</evidence>
<proteinExistence type="predicted"/>
<name>A0A329K7T3_9MYCO</name>
<evidence type="ECO:0000313" key="1">
    <source>
        <dbReference type="EMBL" id="GFG71626.1"/>
    </source>
</evidence>
<comment type="caution">
    <text evidence="1">The sequence shown here is derived from an EMBL/GenBank/DDBJ whole genome shotgun (WGS) entry which is preliminary data.</text>
</comment>
<keyword evidence="2" id="KW-1185">Reference proteome</keyword>
<dbReference type="AlphaFoldDB" id="A0A329K7T3"/>
<dbReference type="OrthoDB" id="4763645at2"/>
<dbReference type="Proteomes" id="UP000465263">
    <property type="component" value="Unassembled WGS sequence"/>
</dbReference>